<proteinExistence type="predicted"/>
<dbReference type="InterPro" id="IPR043128">
    <property type="entry name" value="Rev_trsase/Diguanyl_cyclase"/>
</dbReference>
<accession>A0A225STV4</accession>
<keyword evidence="4" id="KW-1185">Reference proteome</keyword>
<dbReference type="NCBIfam" id="TIGR00254">
    <property type="entry name" value="GGDEF"/>
    <property type="match status" value="1"/>
</dbReference>
<dbReference type="RefSeq" id="WP_088755317.1">
    <property type="nucleotide sequence ID" value="NZ_NJGV01000009.1"/>
</dbReference>
<dbReference type="PROSITE" id="PS50887">
    <property type="entry name" value="GGDEF"/>
    <property type="match status" value="1"/>
</dbReference>
<protein>
    <submittedName>
        <fullName evidence="3">GGDEF domain-containing protein</fullName>
    </submittedName>
</protein>
<feature type="transmembrane region" description="Helical" evidence="1">
    <location>
        <begin position="183"/>
        <end position="207"/>
    </location>
</feature>
<feature type="domain" description="GGDEF" evidence="2">
    <location>
        <begin position="252"/>
        <end position="385"/>
    </location>
</feature>
<dbReference type="EMBL" id="NJGV01000009">
    <property type="protein sequence ID" value="OWY34539.1"/>
    <property type="molecule type" value="Genomic_DNA"/>
</dbReference>
<feature type="transmembrane region" description="Helical" evidence="1">
    <location>
        <begin position="36"/>
        <end position="54"/>
    </location>
</feature>
<evidence type="ECO:0000259" key="2">
    <source>
        <dbReference type="PROSITE" id="PS50887"/>
    </source>
</evidence>
<dbReference type="Pfam" id="PF00990">
    <property type="entry name" value="GGDEF"/>
    <property type="match status" value="1"/>
</dbReference>
<dbReference type="InterPro" id="IPR000160">
    <property type="entry name" value="GGDEF_dom"/>
</dbReference>
<comment type="caution">
    <text evidence="3">The sequence shown here is derived from an EMBL/GenBank/DDBJ whole genome shotgun (WGS) entry which is preliminary data.</text>
</comment>
<evidence type="ECO:0000256" key="1">
    <source>
        <dbReference type="SAM" id="Phobius"/>
    </source>
</evidence>
<dbReference type="Gene3D" id="3.30.70.270">
    <property type="match status" value="1"/>
</dbReference>
<organism evidence="3 4">
    <name type="scientific">Herbaspirillum aquaticum</name>
    <dbReference type="NCBI Taxonomy" id="568783"/>
    <lineage>
        <taxon>Bacteria</taxon>
        <taxon>Pseudomonadati</taxon>
        <taxon>Pseudomonadota</taxon>
        <taxon>Betaproteobacteria</taxon>
        <taxon>Burkholderiales</taxon>
        <taxon>Oxalobacteraceae</taxon>
        <taxon>Herbaspirillum</taxon>
    </lineage>
</organism>
<dbReference type="SMART" id="SM00267">
    <property type="entry name" value="GGDEF"/>
    <property type="match status" value="1"/>
</dbReference>
<dbReference type="SUPFAM" id="SSF55073">
    <property type="entry name" value="Nucleotide cyclase"/>
    <property type="match status" value="1"/>
</dbReference>
<keyword evidence="1" id="KW-0472">Membrane</keyword>
<gene>
    <name evidence="3" type="ORF">CEJ45_11900</name>
</gene>
<name>A0A225STV4_9BURK</name>
<dbReference type="GO" id="GO:0003824">
    <property type="term" value="F:catalytic activity"/>
    <property type="evidence" value="ECO:0007669"/>
    <property type="project" value="UniProtKB-ARBA"/>
</dbReference>
<dbReference type="Proteomes" id="UP000214747">
    <property type="component" value="Unassembled WGS sequence"/>
</dbReference>
<reference evidence="3 4" key="1">
    <citation type="journal article" date="2010" name="Int. J. Syst. Evol. Microbiol.">
        <title>Reclassification of Herbaspirillum putei as a later heterotypic synonym of Herbaspirillum huttiense, with the description of H. huttiense subsp. huttiense subsp. nov. and H. huttiense subsp. putei subsp. nov., comb. nov., and description of Herbaspirillum aquaticum sp. nov.</title>
        <authorList>
            <person name="Dobritsa A.P."/>
            <person name="Reddy M.C."/>
            <person name="Samadpour M."/>
        </authorList>
    </citation>
    <scope>NUCLEOTIDE SEQUENCE [LARGE SCALE GENOMIC DNA]</scope>
    <source>
        <strain evidence="3 4">IEH 4430</strain>
    </source>
</reference>
<dbReference type="CDD" id="cd01949">
    <property type="entry name" value="GGDEF"/>
    <property type="match status" value="1"/>
</dbReference>
<dbReference type="PANTHER" id="PTHR46663:SF2">
    <property type="entry name" value="GGDEF DOMAIN-CONTAINING PROTEIN"/>
    <property type="match status" value="1"/>
</dbReference>
<evidence type="ECO:0000313" key="3">
    <source>
        <dbReference type="EMBL" id="OWY34539.1"/>
    </source>
</evidence>
<sequence>MHYQIVHAFGAGVYCVFIALFLLAARIPRTPPGANWFAAAISCALLGRLAVLYLTPLGELALANPVYGSFLILEKVLLVMGFVRFFELQHRTMLVRAICVSAAVAELWMLWSNNQLALPLIKSTSYALFNVFVLASLSWMLLRDDIDCPRLIRRCMATACIALTVHWASGGLVGHFYPPWLRYGFLLGTALVALQYMSLLTAILALFHRRLLQAEAKALKLAFKDPLTGLYNKHFMNNLFDQALLLATRPHHLVAVYYIDLDNFKPVNDQAGHAVGDKVLMCVAQRLKEAVRSTDICARLGGDEFTVIATQLERQDQAPEIAKKLLAKLAAPIEVGHQQFVLGASIGISLYPSHGQDLSRLLEQADAAMYHVKHRGKSGYELYTAG</sequence>
<feature type="transmembrane region" description="Helical" evidence="1">
    <location>
        <begin position="6"/>
        <end position="24"/>
    </location>
</feature>
<keyword evidence="1" id="KW-1133">Transmembrane helix</keyword>
<dbReference type="AlphaFoldDB" id="A0A225STV4"/>
<dbReference type="InterPro" id="IPR052163">
    <property type="entry name" value="DGC-Regulatory_Protein"/>
</dbReference>
<dbReference type="PANTHER" id="PTHR46663">
    <property type="entry name" value="DIGUANYLATE CYCLASE DGCT-RELATED"/>
    <property type="match status" value="1"/>
</dbReference>
<evidence type="ECO:0000313" key="4">
    <source>
        <dbReference type="Proteomes" id="UP000214747"/>
    </source>
</evidence>
<feature type="transmembrane region" description="Helical" evidence="1">
    <location>
        <begin position="123"/>
        <end position="142"/>
    </location>
</feature>
<keyword evidence="1" id="KW-0812">Transmembrane</keyword>
<dbReference type="InterPro" id="IPR029787">
    <property type="entry name" value="Nucleotide_cyclase"/>
</dbReference>
<feature type="transmembrane region" description="Helical" evidence="1">
    <location>
        <begin position="154"/>
        <end position="177"/>
    </location>
</feature>
<feature type="transmembrane region" description="Helical" evidence="1">
    <location>
        <begin position="93"/>
        <end position="111"/>
    </location>
</feature>
<dbReference type="FunFam" id="3.30.70.270:FF:000001">
    <property type="entry name" value="Diguanylate cyclase domain protein"/>
    <property type="match status" value="1"/>
</dbReference>
<feature type="transmembrane region" description="Helical" evidence="1">
    <location>
        <begin position="66"/>
        <end position="86"/>
    </location>
</feature>